<dbReference type="PANTHER" id="PTHR10937">
    <property type="entry name" value="GLUCOSAMINE--FRUCTOSE-6-PHOSPHATE AMINOTRANSFERASE, ISOMERIZING"/>
    <property type="match status" value="1"/>
</dbReference>
<dbReference type="PANTHER" id="PTHR10937:SF4">
    <property type="entry name" value="GLUCOSAMINE-6-PHOSPHATE DEAMINASE"/>
    <property type="match status" value="1"/>
</dbReference>
<dbReference type="RefSeq" id="WP_268059212.1">
    <property type="nucleotide sequence ID" value="NZ_JAPOHA010000017.1"/>
</dbReference>
<comment type="caution">
    <text evidence="3">The sequence shown here is derived from an EMBL/GenBank/DDBJ whole genome shotgun (WGS) entry which is preliminary data.</text>
</comment>
<reference evidence="3 4" key="1">
    <citation type="submission" date="2022-11" db="EMBL/GenBank/DDBJ databases">
        <authorList>
            <person name="Caiyu Z."/>
        </authorList>
    </citation>
    <scope>NUCLEOTIDE SEQUENCE [LARGE SCALE GENOMIC DNA]</scope>
    <source>
        <strain evidence="3 4">YR-4</strain>
    </source>
</reference>
<sequence>MDKTYFEITRQYKMLEKTIACVESQKEALREFYLAKKPKSIVFIGSGSSYYLSQSAEIIARTQYGISSSSIPAGDAMVNFKANKKAFEGSMVVAISRSGNTTEILKTVNDMKNEFGISSVGITCVEDSELGRIADLCIKMPWAFDESVCQTGTVTNLYAASALLLAGFAGDSTVFGDMRKMTAAGDRFISENEPEFKKIANKKWDKVVVLADGEISGLACEGALAFKEICCTISNYYHVLDVRHGPMVLIDKNTLVIADLKPDNKDYQLSLIDDLVKKGATMVVSTDDSYDAIKNIDLHVKHPNVGNIAEGLPFINIAQLIAYHRAILLKLDPGNPDGLDAWINLAK</sequence>
<gene>
    <name evidence="3" type="ORF">OUY18_13050</name>
</gene>
<dbReference type="Proteomes" id="UP001082703">
    <property type="component" value="Unassembled WGS sequence"/>
</dbReference>
<name>A0ABT4BW99_9FIRM</name>
<dbReference type="PROSITE" id="PS51464">
    <property type="entry name" value="SIS"/>
    <property type="match status" value="2"/>
</dbReference>
<dbReference type="InterPro" id="IPR035490">
    <property type="entry name" value="GlmS/FrlB_SIS"/>
</dbReference>
<protein>
    <submittedName>
        <fullName evidence="3">SIS domain-containing protein</fullName>
    </submittedName>
</protein>
<evidence type="ECO:0000256" key="1">
    <source>
        <dbReference type="ARBA" id="ARBA00022737"/>
    </source>
</evidence>
<evidence type="ECO:0000313" key="4">
    <source>
        <dbReference type="Proteomes" id="UP001082703"/>
    </source>
</evidence>
<feature type="domain" description="SIS" evidence="2">
    <location>
        <begin position="195"/>
        <end position="336"/>
    </location>
</feature>
<dbReference type="SUPFAM" id="SSF53697">
    <property type="entry name" value="SIS domain"/>
    <property type="match status" value="1"/>
</dbReference>
<evidence type="ECO:0000313" key="3">
    <source>
        <dbReference type="EMBL" id="MCY1715175.1"/>
    </source>
</evidence>
<dbReference type="CDD" id="cd05008">
    <property type="entry name" value="SIS_GlmS_GlmD_1"/>
    <property type="match status" value="1"/>
</dbReference>
<dbReference type="Pfam" id="PF01380">
    <property type="entry name" value="SIS"/>
    <property type="match status" value="2"/>
</dbReference>
<dbReference type="InterPro" id="IPR035466">
    <property type="entry name" value="GlmS/AgaS_SIS"/>
</dbReference>
<dbReference type="Gene3D" id="3.40.50.10490">
    <property type="entry name" value="Glucose-6-phosphate isomerase like protein, domain 1"/>
    <property type="match status" value="2"/>
</dbReference>
<proteinExistence type="predicted"/>
<feature type="domain" description="SIS" evidence="2">
    <location>
        <begin position="29"/>
        <end position="173"/>
    </location>
</feature>
<accession>A0ABT4BW99</accession>
<keyword evidence="1" id="KW-0677">Repeat</keyword>
<evidence type="ECO:0000259" key="2">
    <source>
        <dbReference type="PROSITE" id="PS51464"/>
    </source>
</evidence>
<dbReference type="InterPro" id="IPR046348">
    <property type="entry name" value="SIS_dom_sf"/>
</dbReference>
<dbReference type="CDD" id="cd05009">
    <property type="entry name" value="SIS_GlmS_GlmD_2"/>
    <property type="match status" value="1"/>
</dbReference>
<organism evidence="3 4">
    <name type="scientific">Caproiciproducens galactitolivorans</name>
    <dbReference type="NCBI Taxonomy" id="642589"/>
    <lineage>
        <taxon>Bacteria</taxon>
        <taxon>Bacillati</taxon>
        <taxon>Bacillota</taxon>
        <taxon>Clostridia</taxon>
        <taxon>Eubacteriales</taxon>
        <taxon>Acutalibacteraceae</taxon>
        <taxon>Caproiciproducens</taxon>
    </lineage>
</organism>
<dbReference type="EMBL" id="JAPOHA010000017">
    <property type="protein sequence ID" value="MCY1715175.1"/>
    <property type="molecule type" value="Genomic_DNA"/>
</dbReference>
<keyword evidence="4" id="KW-1185">Reference proteome</keyword>
<dbReference type="InterPro" id="IPR001347">
    <property type="entry name" value="SIS_dom"/>
</dbReference>